<reference evidence="7" key="1">
    <citation type="journal article" date="2021" name="Nat. Commun.">
        <title>Genetic determinants of endophytism in the Arabidopsis root mycobiome.</title>
        <authorList>
            <person name="Mesny F."/>
            <person name="Miyauchi S."/>
            <person name="Thiergart T."/>
            <person name="Pickel B."/>
            <person name="Atanasova L."/>
            <person name="Karlsson M."/>
            <person name="Huettel B."/>
            <person name="Barry K.W."/>
            <person name="Haridas S."/>
            <person name="Chen C."/>
            <person name="Bauer D."/>
            <person name="Andreopoulos W."/>
            <person name="Pangilinan J."/>
            <person name="LaButti K."/>
            <person name="Riley R."/>
            <person name="Lipzen A."/>
            <person name="Clum A."/>
            <person name="Drula E."/>
            <person name="Henrissat B."/>
            <person name="Kohler A."/>
            <person name="Grigoriev I.V."/>
            <person name="Martin F.M."/>
            <person name="Hacquard S."/>
        </authorList>
    </citation>
    <scope>NUCLEOTIDE SEQUENCE</scope>
    <source>
        <strain evidence="7">MPI-CAGE-CH-0243</strain>
    </source>
</reference>
<comment type="cofactor">
    <cofactor evidence="1">
        <name>FAD</name>
        <dbReference type="ChEBI" id="CHEBI:57692"/>
    </cofactor>
</comment>
<dbReference type="InterPro" id="IPR036188">
    <property type="entry name" value="FAD/NAD-bd_sf"/>
</dbReference>
<evidence type="ECO:0000313" key="7">
    <source>
        <dbReference type="EMBL" id="KAH7120954.1"/>
    </source>
</evidence>
<comment type="caution">
    <text evidence="7">The sequence shown here is derived from an EMBL/GenBank/DDBJ whole genome shotgun (WGS) entry which is preliminary data.</text>
</comment>
<dbReference type="Gene3D" id="3.50.50.60">
    <property type="entry name" value="FAD/NAD(P)-binding domain"/>
    <property type="match status" value="3"/>
</dbReference>
<dbReference type="GO" id="GO:0050660">
    <property type="term" value="F:flavin adenine dinucleotide binding"/>
    <property type="evidence" value="ECO:0007669"/>
    <property type="project" value="InterPro"/>
</dbReference>
<sequence length="1271" mass="140295">MADLLFLILSAVGVLLALLIVLCSACLSRLSFFVRSWQRLWGFLIFIRNGIANLQNNGNIKEDTPKFSRLSLPRSSMRPVYDVIVIGSGYGGGIAASRMARAGKSVAILELGSERWPGEYPRSSKEVLRDLHVSGRSRNRFGWMKLFGSRIRTGMYHLIEGDGQNVLVGNGLGGTSLINANVFLRADQRTLQLSQWPIDIRNNPECLDKYYARAEQMLQPTPYPSNYPPLRKLRLLQKQAYALGQEENFYRVPQTTFFRNGFNNAGVEMKASTGSGQDCTGINDGSKNSVLMNYIPDAWNHGAEIFCQCEVRYVRKHPSENGYLVCYAWHGGGGNNFKETFSEQLMWVHAKELCVLGAGSLGTTEILLRSKERGLPMSSLIGQKISGNGDLLAFASNTDELVNGIGSETPSELGPCGPTITGIIDNRGSKTSPNIIDAYVIQEGAVPEALAPVMQTIIDTQGCSSFPSMTALMRKLLRRIQSVLFGSYALGSSTNRTESFLIMSHDNEEGSLALVKGKPLLRYAGPETTTRIQRLYDILQKATDAAGGIFIPSPTISVHPLGGAQMSSDGTGKHGVVNDLGQVLVGEGSEIHTGLVCLDGSIIPCSIGINPFATIAALAERSCDLLIQKNDWEVDETPNGRLDLFGLPAKPKHSTLAAPKQTETPILQESTEEIQFSELMQGNFYIGDDVADFYAAERAAKGCASSARLFLDTTVAKVQSQRGELTYTSSNVTGTFACGALSRYPLLITSGKIKFFVPDENTSDATKLVYDLLLLSTSGETFHFEGFKYIDSEIAFSPSKTWKATTTLFSTLSRSDGSLVGKGIIHISFTDFWHELQSLYPLPSDGSKGIQHLLHFIHFFSLNIFHYFLGPLRSLEYGRNTQAGYFNKQVPTSVPILSDDGVEIIMKTWESASDVPKRETPILLIPGVAVDDQIFSLPTIPVNTIDYFTSRGYRCYVPLMRFNVPALAQDGWTSYDTRWDVKAAMEYVRMKEDGKKLYLVCHCLGSISTAMALLTGIVSADWIEGMTISQVFCNLRFSADNGVKASTTLLSRLYRTLAGDWFSCNSAPTASLLQAFLDQILRFYPVGASREICASTSCHRCTLVFGRCWSHKNLNRATHTHLDKVFNGIDMRFLSHLMRMGADSTHHVRANESNFVDLVEQDENIQRLRGLRMLFVSGGENVVWDPASTNESYALMRDTFGDGSFERFVVDGYGHLDTWMGKESFKDVYPKVHEHIEMCGDNGARNDTVLTGGAGHQSGTSWFSWGQKREM</sequence>
<dbReference type="GO" id="GO:0016614">
    <property type="term" value="F:oxidoreductase activity, acting on CH-OH group of donors"/>
    <property type="evidence" value="ECO:0007669"/>
    <property type="project" value="InterPro"/>
</dbReference>
<dbReference type="InterPro" id="IPR000172">
    <property type="entry name" value="GMC_OxRdtase_N"/>
</dbReference>
<dbReference type="SUPFAM" id="SSF53474">
    <property type="entry name" value="alpha/beta-Hydrolases"/>
    <property type="match status" value="1"/>
</dbReference>
<evidence type="ECO:0000259" key="6">
    <source>
        <dbReference type="Pfam" id="PF00890"/>
    </source>
</evidence>
<dbReference type="Gene3D" id="3.40.50.1820">
    <property type="entry name" value="alpha/beta hydrolase"/>
    <property type="match status" value="1"/>
</dbReference>
<protein>
    <recommendedName>
        <fullName evidence="9">FAD/NAD(P)-binding domain-containing protein</fullName>
    </recommendedName>
</protein>
<dbReference type="PANTHER" id="PTHR47470:SF1">
    <property type="entry name" value="FAD-DEPENDENT OXIDOREDUCTASE 2 FAD BINDING DOMAIN-CONTAINING PROTEIN"/>
    <property type="match status" value="1"/>
</dbReference>
<keyword evidence="3" id="KW-0274">FAD</keyword>
<dbReference type="Proteomes" id="UP000700596">
    <property type="component" value="Unassembled WGS sequence"/>
</dbReference>
<keyword evidence="4" id="KW-0560">Oxidoreductase</keyword>
<dbReference type="InterPro" id="IPR003953">
    <property type="entry name" value="FAD-dep_OxRdtase_2_FAD-bd"/>
</dbReference>
<name>A0A9P9DKM8_9PLEO</name>
<dbReference type="InterPro" id="IPR052542">
    <property type="entry name" value="Cholesterol_Oxidase"/>
</dbReference>
<dbReference type="InterPro" id="IPR029058">
    <property type="entry name" value="AB_hydrolase_fold"/>
</dbReference>
<feature type="domain" description="FAD-dependent oxidoreductase 2 FAD-binding" evidence="6">
    <location>
        <begin position="82"/>
        <end position="114"/>
    </location>
</feature>
<dbReference type="Pfam" id="PF00890">
    <property type="entry name" value="FAD_binding_2"/>
    <property type="match status" value="1"/>
</dbReference>
<organism evidence="7 8">
    <name type="scientific">Dendryphion nanum</name>
    <dbReference type="NCBI Taxonomy" id="256645"/>
    <lineage>
        <taxon>Eukaryota</taxon>
        <taxon>Fungi</taxon>
        <taxon>Dikarya</taxon>
        <taxon>Ascomycota</taxon>
        <taxon>Pezizomycotina</taxon>
        <taxon>Dothideomycetes</taxon>
        <taxon>Pleosporomycetidae</taxon>
        <taxon>Pleosporales</taxon>
        <taxon>Torulaceae</taxon>
        <taxon>Dendryphion</taxon>
    </lineage>
</organism>
<dbReference type="AlphaFoldDB" id="A0A9P9DKM8"/>
<dbReference type="PANTHER" id="PTHR47470">
    <property type="entry name" value="CHOLESTEROL OXIDASE"/>
    <property type="match status" value="1"/>
</dbReference>
<evidence type="ECO:0000313" key="8">
    <source>
        <dbReference type="Proteomes" id="UP000700596"/>
    </source>
</evidence>
<evidence type="ECO:0000256" key="4">
    <source>
        <dbReference type="ARBA" id="ARBA00023002"/>
    </source>
</evidence>
<dbReference type="EMBL" id="JAGMWT010000010">
    <property type="protein sequence ID" value="KAH7120954.1"/>
    <property type="molecule type" value="Genomic_DNA"/>
</dbReference>
<evidence type="ECO:0008006" key="9">
    <source>
        <dbReference type="Google" id="ProtNLM"/>
    </source>
</evidence>
<keyword evidence="8" id="KW-1185">Reference proteome</keyword>
<gene>
    <name evidence="7" type="ORF">B0J11DRAFT_589799</name>
</gene>
<evidence type="ECO:0000259" key="5">
    <source>
        <dbReference type="Pfam" id="PF00732"/>
    </source>
</evidence>
<accession>A0A9P9DKM8</accession>
<proteinExistence type="predicted"/>
<feature type="domain" description="Glucose-methanol-choline oxidoreductase N-terminal" evidence="5">
    <location>
        <begin position="150"/>
        <end position="370"/>
    </location>
</feature>
<keyword evidence="2" id="KW-0285">Flavoprotein</keyword>
<dbReference type="Pfam" id="PF00732">
    <property type="entry name" value="GMC_oxred_N"/>
    <property type="match status" value="1"/>
</dbReference>
<evidence type="ECO:0000256" key="3">
    <source>
        <dbReference type="ARBA" id="ARBA00022827"/>
    </source>
</evidence>
<dbReference type="OrthoDB" id="9974421at2759"/>
<evidence type="ECO:0000256" key="1">
    <source>
        <dbReference type="ARBA" id="ARBA00001974"/>
    </source>
</evidence>
<dbReference type="SUPFAM" id="SSF51905">
    <property type="entry name" value="FAD/NAD(P)-binding domain"/>
    <property type="match status" value="1"/>
</dbReference>
<evidence type="ECO:0000256" key="2">
    <source>
        <dbReference type="ARBA" id="ARBA00022630"/>
    </source>
</evidence>